<feature type="domain" description="HTH cro/C1-type" evidence="2">
    <location>
        <begin position="9"/>
        <end position="64"/>
    </location>
</feature>
<evidence type="ECO:0000313" key="4">
    <source>
        <dbReference type="Proteomes" id="UP000093186"/>
    </source>
</evidence>
<gene>
    <name evidence="3" type="ORF">BA195_11965</name>
</gene>
<organism evidence="3 4">
    <name type="scientific">Tenacibaculum soleae</name>
    <dbReference type="NCBI Taxonomy" id="447689"/>
    <lineage>
        <taxon>Bacteria</taxon>
        <taxon>Pseudomonadati</taxon>
        <taxon>Bacteroidota</taxon>
        <taxon>Flavobacteriia</taxon>
        <taxon>Flavobacteriales</taxon>
        <taxon>Flavobacteriaceae</taxon>
        <taxon>Tenacibaculum</taxon>
    </lineage>
</organism>
<keyword evidence="4" id="KW-1185">Reference proteome</keyword>
<dbReference type="Proteomes" id="UP000093186">
    <property type="component" value="Unassembled WGS sequence"/>
</dbReference>
<comment type="caution">
    <text evidence="3">The sequence shown here is derived from an EMBL/GenBank/DDBJ whole genome shotgun (WGS) entry which is preliminary data.</text>
</comment>
<feature type="region of interest" description="Disordered" evidence="1">
    <location>
        <begin position="90"/>
        <end position="110"/>
    </location>
</feature>
<evidence type="ECO:0000259" key="2">
    <source>
        <dbReference type="PROSITE" id="PS50943"/>
    </source>
</evidence>
<dbReference type="Pfam" id="PF01381">
    <property type="entry name" value="HTH_3"/>
    <property type="match status" value="1"/>
</dbReference>
<evidence type="ECO:0000313" key="3">
    <source>
        <dbReference type="EMBL" id="OCK42332.1"/>
    </source>
</evidence>
<dbReference type="InterPro" id="IPR010982">
    <property type="entry name" value="Lambda_DNA-bd_dom_sf"/>
</dbReference>
<dbReference type="GO" id="GO:0003677">
    <property type="term" value="F:DNA binding"/>
    <property type="evidence" value="ECO:0007669"/>
    <property type="project" value="InterPro"/>
</dbReference>
<dbReference type="EMBL" id="MAKX01000024">
    <property type="protein sequence ID" value="OCK42332.1"/>
    <property type="molecule type" value="Genomic_DNA"/>
</dbReference>
<dbReference type="STRING" id="447689.BA195_11965"/>
<name>A0A1B9XXS6_9FLAO</name>
<evidence type="ECO:0000256" key="1">
    <source>
        <dbReference type="SAM" id="MobiDB-lite"/>
    </source>
</evidence>
<dbReference type="SMART" id="SM00530">
    <property type="entry name" value="HTH_XRE"/>
    <property type="match status" value="1"/>
</dbReference>
<dbReference type="CDD" id="cd00093">
    <property type="entry name" value="HTH_XRE"/>
    <property type="match status" value="1"/>
</dbReference>
<reference evidence="3 4" key="1">
    <citation type="submission" date="2016-06" db="EMBL/GenBank/DDBJ databases">
        <title>Draft Genome Sequence of Tenacibaculum soleae UCD-KL19.</title>
        <authorList>
            <person name="Eisen J.A."/>
            <person name="Coil D.A."/>
            <person name="Lujan K.M."/>
        </authorList>
    </citation>
    <scope>NUCLEOTIDE SEQUENCE [LARGE SCALE GENOMIC DNA]</scope>
    <source>
        <strain evidence="3 4">UCD-KL19</strain>
    </source>
</reference>
<dbReference type="Gene3D" id="1.10.260.40">
    <property type="entry name" value="lambda repressor-like DNA-binding domains"/>
    <property type="match status" value="1"/>
</dbReference>
<dbReference type="AlphaFoldDB" id="A0A1B9XXS6"/>
<dbReference type="InterPro" id="IPR001387">
    <property type="entry name" value="Cro/C1-type_HTH"/>
</dbReference>
<sequence>MFMDLLTRLKAIITHYDLTSSTFADTIEVPRSSISHLLSGRNKPSLDFVMKVIDKFPEVDLYWLLYNEGSFPKKEKRDIQTTITNLKEDKKETPSLFSENSISEEEPVINSNTQLSGGAKKLRKVVLLYTDGSFEEFNQ</sequence>
<protein>
    <recommendedName>
        <fullName evidence="2">HTH cro/C1-type domain-containing protein</fullName>
    </recommendedName>
</protein>
<proteinExistence type="predicted"/>
<dbReference type="PROSITE" id="PS50943">
    <property type="entry name" value="HTH_CROC1"/>
    <property type="match status" value="1"/>
</dbReference>
<dbReference type="SUPFAM" id="SSF47413">
    <property type="entry name" value="lambda repressor-like DNA-binding domains"/>
    <property type="match status" value="1"/>
</dbReference>
<accession>A0A1B9XXS6</accession>